<evidence type="ECO:0000313" key="4">
    <source>
        <dbReference type="EMBL" id="GAB92515.1"/>
    </source>
</evidence>
<gene>
    <name evidence="4" type="ORF">GORHZ_182_00180</name>
</gene>
<dbReference type="eggNOG" id="COG1309">
    <property type="taxonomic scope" value="Bacteria"/>
</dbReference>
<evidence type="ECO:0000313" key="5">
    <source>
        <dbReference type="Proteomes" id="UP000008363"/>
    </source>
</evidence>
<evidence type="ECO:0000256" key="2">
    <source>
        <dbReference type="PROSITE-ProRule" id="PRU00335"/>
    </source>
</evidence>
<dbReference type="SUPFAM" id="SSF46689">
    <property type="entry name" value="Homeodomain-like"/>
    <property type="match status" value="1"/>
</dbReference>
<accession>K6W025</accession>
<dbReference type="InterPro" id="IPR001647">
    <property type="entry name" value="HTH_TetR"/>
</dbReference>
<sequence length="239" mass="24818">MFSLTFNDGKVVDVKIDPVVSSSGETRTNPASGEGLRAYGGEAGDSRVARRRATLIDAALELLGASDGGSITVRGVCREAGLTTRYFYESFDSIEALVGATFDEVTAELSKDALAAFEAGTDVPGKVTAAIAAIVRVIDEDRRKGRLLFSQSLLSPTIATKRMESTALFAGLTLQTASGVMDVKAGPMALAAAHFQVGGLGRLLAAWLDGLLELDPDGVVEASVGLIMSVAEGVSRFGS</sequence>
<dbReference type="AlphaFoldDB" id="K6W025"/>
<evidence type="ECO:0000259" key="3">
    <source>
        <dbReference type="PROSITE" id="PS50977"/>
    </source>
</evidence>
<protein>
    <submittedName>
        <fullName evidence="4">Putative TetR family transcriptional regulator</fullName>
    </submittedName>
</protein>
<evidence type="ECO:0000256" key="1">
    <source>
        <dbReference type="ARBA" id="ARBA00023125"/>
    </source>
</evidence>
<dbReference type="STRING" id="1108045.GORHZ_182_00180"/>
<dbReference type="PANTHER" id="PTHR43479:SF11">
    <property type="entry name" value="ACREF_ENVCD OPERON REPRESSOR-RELATED"/>
    <property type="match status" value="1"/>
</dbReference>
<organism evidence="4 5">
    <name type="scientific">Gordonia rhizosphera NBRC 16068</name>
    <dbReference type="NCBI Taxonomy" id="1108045"/>
    <lineage>
        <taxon>Bacteria</taxon>
        <taxon>Bacillati</taxon>
        <taxon>Actinomycetota</taxon>
        <taxon>Actinomycetes</taxon>
        <taxon>Mycobacteriales</taxon>
        <taxon>Gordoniaceae</taxon>
        <taxon>Gordonia</taxon>
    </lineage>
</organism>
<dbReference type="InterPro" id="IPR050624">
    <property type="entry name" value="HTH-type_Tx_Regulator"/>
</dbReference>
<dbReference type="Proteomes" id="UP000008363">
    <property type="component" value="Unassembled WGS sequence"/>
</dbReference>
<proteinExistence type="predicted"/>
<dbReference type="EMBL" id="BAHC01000182">
    <property type="protein sequence ID" value="GAB92515.1"/>
    <property type="molecule type" value="Genomic_DNA"/>
</dbReference>
<dbReference type="Gene3D" id="1.10.357.10">
    <property type="entry name" value="Tetracycline Repressor, domain 2"/>
    <property type="match status" value="1"/>
</dbReference>
<dbReference type="Pfam" id="PF00440">
    <property type="entry name" value="TetR_N"/>
    <property type="match status" value="1"/>
</dbReference>
<feature type="domain" description="HTH tetR-type" evidence="3">
    <location>
        <begin position="49"/>
        <end position="109"/>
    </location>
</feature>
<comment type="caution">
    <text evidence="4">The sequence shown here is derived from an EMBL/GenBank/DDBJ whole genome shotgun (WGS) entry which is preliminary data.</text>
</comment>
<reference evidence="4 5" key="1">
    <citation type="submission" date="2012-08" db="EMBL/GenBank/DDBJ databases">
        <title>Whole genome shotgun sequence of Gordonia rhizosphera NBRC 16068.</title>
        <authorList>
            <person name="Takarada H."/>
            <person name="Isaki S."/>
            <person name="Hosoyama A."/>
            <person name="Tsuchikane K."/>
            <person name="Katsumata H."/>
            <person name="Baba S."/>
            <person name="Ohji S."/>
            <person name="Yamazaki S."/>
            <person name="Fujita N."/>
        </authorList>
    </citation>
    <scope>NUCLEOTIDE SEQUENCE [LARGE SCALE GENOMIC DNA]</scope>
    <source>
        <strain evidence="4 5">NBRC 16068</strain>
    </source>
</reference>
<name>K6W025_9ACTN</name>
<dbReference type="PROSITE" id="PS50977">
    <property type="entry name" value="HTH_TETR_2"/>
    <property type="match status" value="1"/>
</dbReference>
<feature type="DNA-binding region" description="H-T-H motif" evidence="2">
    <location>
        <begin position="72"/>
        <end position="91"/>
    </location>
</feature>
<dbReference type="PANTHER" id="PTHR43479">
    <property type="entry name" value="ACREF/ENVCD OPERON REPRESSOR-RELATED"/>
    <property type="match status" value="1"/>
</dbReference>
<keyword evidence="1 2" id="KW-0238">DNA-binding</keyword>
<dbReference type="GO" id="GO:0003677">
    <property type="term" value="F:DNA binding"/>
    <property type="evidence" value="ECO:0007669"/>
    <property type="project" value="UniProtKB-UniRule"/>
</dbReference>
<keyword evidence="5" id="KW-1185">Reference proteome</keyword>
<dbReference type="InterPro" id="IPR009057">
    <property type="entry name" value="Homeodomain-like_sf"/>
</dbReference>